<feature type="binding site" description="in other chain" evidence="9">
    <location>
        <begin position="54"/>
        <end position="56"/>
    </location>
    <ligand>
        <name>ATP</name>
        <dbReference type="ChEBI" id="CHEBI:30616"/>
        <note>ligand shared between dimeric partners</note>
    </ligand>
</feature>
<dbReference type="InterPro" id="IPR023061">
    <property type="entry name" value="SelD_I"/>
</dbReference>
<name>A0A5R9GL92_9BACL</name>
<feature type="binding site" evidence="9">
    <location>
        <position position="57"/>
    </location>
    <ligand>
        <name>Mg(2+)</name>
        <dbReference type="ChEBI" id="CHEBI:18420"/>
    </ligand>
</feature>
<keyword evidence="5 9" id="KW-0418">Kinase</keyword>
<dbReference type="GO" id="GO:0005524">
    <property type="term" value="F:ATP binding"/>
    <property type="evidence" value="ECO:0007669"/>
    <property type="project" value="UniProtKB-UniRule"/>
</dbReference>
<evidence type="ECO:0000313" key="12">
    <source>
        <dbReference type="EMBL" id="TLS54328.1"/>
    </source>
</evidence>
<feature type="site" description="Important for catalytic activity" evidence="9">
    <location>
        <position position="26"/>
    </location>
</feature>
<accession>A0A5R9GL92</accession>
<feature type="active site" evidence="9">
    <location>
        <position position="23"/>
    </location>
</feature>
<keyword evidence="3 9" id="KW-0479">Metal-binding</keyword>
<dbReference type="Pfam" id="PF00586">
    <property type="entry name" value="AIRS"/>
    <property type="match status" value="1"/>
</dbReference>
<organism evidence="12 13">
    <name type="scientific">Paenibacillus antri</name>
    <dbReference type="NCBI Taxonomy" id="2582848"/>
    <lineage>
        <taxon>Bacteria</taxon>
        <taxon>Bacillati</taxon>
        <taxon>Bacillota</taxon>
        <taxon>Bacilli</taxon>
        <taxon>Bacillales</taxon>
        <taxon>Paenibacillaceae</taxon>
        <taxon>Paenibacillus</taxon>
    </lineage>
</organism>
<comment type="similarity">
    <text evidence="1 9">Belongs to the selenophosphate synthase 1 family. Class I subfamily.</text>
</comment>
<evidence type="ECO:0000256" key="2">
    <source>
        <dbReference type="ARBA" id="ARBA00022679"/>
    </source>
</evidence>
<dbReference type="CDD" id="cd02195">
    <property type="entry name" value="SelD"/>
    <property type="match status" value="1"/>
</dbReference>
<dbReference type="FunFam" id="3.90.650.10:FF:000004">
    <property type="entry name" value="Selenide, water dikinase"/>
    <property type="match status" value="1"/>
</dbReference>
<keyword evidence="6 9" id="KW-0067">ATP-binding</keyword>
<dbReference type="PANTHER" id="PTHR10256">
    <property type="entry name" value="SELENIDE, WATER DIKINASE"/>
    <property type="match status" value="1"/>
</dbReference>
<comment type="catalytic activity">
    <reaction evidence="9">
        <text>hydrogenselenide + ATP + H2O = selenophosphate + AMP + phosphate + 2 H(+)</text>
        <dbReference type="Rhea" id="RHEA:18737"/>
        <dbReference type="ChEBI" id="CHEBI:15377"/>
        <dbReference type="ChEBI" id="CHEBI:15378"/>
        <dbReference type="ChEBI" id="CHEBI:16144"/>
        <dbReference type="ChEBI" id="CHEBI:29317"/>
        <dbReference type="ChEBI" id="CHEBI:30616"/>
        <dbReference type="ChEBI" id="CHEBI:43474"/>
        <dbReference type="ChEBI" id="CHEBI:456215"/>
        <dbReference type="EC" id="2.7.9.3"/>
    </reaction>
</comment>
<reference evidence="12 13" key="1">
    <citation type="submission" date="2019-05" db="EMBL/GenBank/DDBJ databases">
        <authorList>
            <person name="Narsing Rao M.P."/>
            <person name="Li W.J."/>
        </authorList>
    </citation>
    <scope>NUCLEOTIDE SEQUENCE [LARGE SCALE GENOMIC DNA]</scope>
    <source>
        <strain evidence="12 13">SYSU_K30003</strain>
    </source>
</reference>
<proteinExistence type="inferred from homology"/>
<evidence type="ECO:0000256" key="6">
    <source>
        <dbReference type="ARBA" id="ARBA00022840"/>
    </source>
</evidence>
<dbReference type="RefSeq" id="WP_138192340.1">
    <property type="nucleotide sequence ID" value="NZ_VCIW01000001.1"/>
</dbReference>
<comment type="caution">
    <text evidence="12">The sequence shown here is derived from an EMBL/GenBank/DDBJ whole genome shotgun (WGS) entry which is preliminary data.</text>
</comment>
<dbReference type="SUPFAM" id="SSF56042">
    <property type="entry name" value="PurM C-terminal domain-like"/>
    <property type="match status" value="1"/>
</dbReference>
<gene>
    <name evidence="9 12" type="primary">selD</name>
    <name evidence="12" type="ORF">FE782_03005</name>
</gene>
<dbReference type="InterPro" id="IPR036676">
    <property type="entry name" value="PurM-like_C_sf"/>
</dbReference>
<dbReference type="InterPro" id="IPR036921">
    <property type="entry name" value="PurM-like_N_sf"/>
</dbReference>
<evidence type="ECO:0000256" key="1">
    <source>
        <dbReference type="ARBA" id="ARBA00008026"/>
    </source>
</evidence>
<dbReference type="GO" id="GO:0004756">
    <property type="term" value="F:selenide, water dikinase activity"/>
    <property type="evidence" value="ECO:0007669"/>
    <property type="project" value="UniProtKB-UniRule"/>
</dbReference>
<dbReference type="NCBIfam" id="NF002098">
    <property type="entry name" value="PRK00943.1"/>
    <property type="match status" value="1"/>
</dbReference>
<feature type="domain" description="PurM-like C-terminal" evidence="11">
    <location>
        <begin position="175"/>
        <end position="352"/>
    </location>
</feature>
<dbReference type="PANTHER" id="PTHR10256:SF0">
    <property type="entry name" value="INACTIVE SELENIDE, WATER DIKINASE-LIKE PROTEIN-RELATED"/>
    <property type="match status" value="1"/>
</dbReference>
<keyword evidence="7 9" id="KW-0460">Magnesium</keyword>
<keyword evidence="2 9" id="KW-0808">Transferase</keyword>
<sequence length="359" mass="37369">MEQGQAQGRDAVKLTSLSSKGGCGCKIGPGELSGILSSLPKTERDPNLLVGTETSDDAGVYKLTDELALVQTVDFFTPIVDDPYAFGQVAAANALSDVYAMGGKPTTVLNLVAFPIGRLDRSVLADILRGAGDKVREAGATLVGGHSIDDNEPKFGLAVTGTIHPDRVLTNAGAKPGDRLILTKPIGVGILTTAIKRDKLSPEEIERVTAVMATLNRRAAETMEGYPVHACTDVTGFGLLGHALEMAKGSGAGIVIDQPQVPVLPRAKELADEGVIPGGTKNNYRHVESSIDFAPTLSETERYVLCDAVTSGGLLIAVEGDQAEALHAALREAGVEAALIGAVTDAHPGRIVVRHGKEA</sequence>
<dbReference type="GO" id="GO:0000287">
    <property type="term" value="F:magnesium ion binding"/>
    <property type="evidence" value="ECO:0007669"/>
    <property type="project" value="UniProtKB-UniRule"/>
</dbReference>
<dbReference type="GO" id="GO:0016260">
    <property type="term" value="P:selenocysteine biosynthetic process"/>
    <property type="evidence" value="ECO:0007669"/>
    <property type="project" value="InterPro"/>
</dbReference>
<keyword evidence="4 9" id="KW-0547">Nucleotide-binding</keyword>
<evidence type="ECO:0000256" key="8">
    <source>
        <dbReference type="ARBA" id="ARBA00023266"/>
    </source>
</evidence>
<evidence type="ECO:0000256" key="3">
    <source>
        <dbReference type="ARBA" id="ARBA00022723"/>
    </source>
</evidence>
<feature type="binding site" evidence="9">
    <location>
        <begin position="145"/>
        <end position="147"/>
    </location>
    <ligand>
        <name>ATP</name>
        <dbReference type="ChEBI" id="CHEBI:30616"/>
        <note>ligand shared between dimeric partners</note>
    </ligand>
</feature>
<feature type="binding site" evidence="9">
    <location>
        <position position="97"/>
    </location>
    <ligand>
        <name>Mg(2+)</name>
        <dbReference type="ChEBI" id="CHEBI:18420"/>
    </ligand>
</feature>
<dbReference type="Gene3D" id="3.90.650.10">
    <property type="entry name" value="PurM-like C-terminal domain"/>
    <property type="match status" value="1"/>
</dbReference>
<dbReference type="NCBIfam" id="TIGR00476">
    <property type="entry name" value="selD"/>
    <property type="match status" value="1"/>
</dbReference>
<comment type="function">
    <text evidence="9">Synthesizes selenophosphate from selenide and ATP.</text>
</comment>
<dbReference type="Proteomes" id="UP000309676">
    <property type="component" value="Unassembled WGS sequence"/>
</dbReference>
<feature type="binding site" description="in other chain" evidence="9">
    <location>
        <position position="74"/>
    </location>
    <ligand>
        <name>ATP</name>
        <dbReference type="ChEBI" id="CHEBI:30616"/>
        <note>ligand shared between dimeric partners</note>
    </ligand>
</feature>
<evidence type="ECO:0000256" key="5">
    <source>
        <dbReference type="ARBA" id="ARBA00022777"/>
    </source>
</evidence>
<comment type="subunit">
    <text evidence="9">Homodimer.</text>
</comment>
<dbReference type="OrthoDB" id="9772934at2"/>
<evidence type="ECO:0000259" key="11">
    <source>
        <dbReference type="Pfam" id="PF02769"/>
    </source>
</evidence>
<feature type="binding site" description="in other chain" evidence="9">
    <location>
        <position position="97"/>
    </location>
    <ligand>
        <name>ATP</name>
        <dbReference type="ChEBI" id="CHEBI:30616"/>
        <note>ligand shared between dimeric partners</note>
    </ligand>
</feature>
<dbReference type="InterPro" id="IPR004536">
    <property type="entry name" value="SPS/SelD"/>
</dbReference>
<feature type="binding site" evidence="9">
    <location>
        <position position="233"/>
    </location>
    <ligand>
        <name>Mg(2+)</name>
        <dbReference type="ChEBI" id="CHEBI:18420"/>
    </ligand>
</feature>
<feature type="binding site" description="in other chain" evidence="9">
    <location>
        <position position="26"/>
    </location>
    <ligand>
        <name>ATP</name>
        <dbReference type="ChEBI" id="CHEBI:30616"/>
        <note>ligand shared between dimeric partners</note>
    </ligand>
</feature>
<dbReference type="Pfam" id="PF02769">
    <property type="entry name" value="AIRS_C"/>
    <property type="match status" value="1"/>
</dbReference>
<feature type="domain" description="PurM-like N-terminal" evidence="10">
    <location>
        <begin position="56"/>
        <end position="163"/>
    </location>
</feature>
<dbReference type="EMBL" id="VCIW01000001">
    <property type="protein sequence ID" value="TLS54328.1"/>
    <property type="molecule type" value="Genomic_DNA"/>
</dbReference>
<keyword evidence="8 9" id="KW-0711">Selenium</keyword>
<evidence type="ECO:0000256" key="9">
    <source>
        <dbReference type="HAMAP-Rule" id="MF_00625"/>
    </source>
</evidence>
<dbReference type="PIRSF" id="PIRSF036407">
    <property type="entry name" value="Selenphspht_syn"/>
    <property type="match status" value="1"/>
</dbReference>
<dbReference type="SUPFAM" id="SSF55326">
    <property type="entry name" value="PurM N-terminal domain-like"/>
    <property type="match status" value="1"/>
</dbReference>
<keyword evidence="13" id="KW-1185">Reference proteome</keyword>
<dbReference type="Gene3D" id="3.30.1330.10">
    <property type="entry name" value="PurM-like, N-terminal domain"/>
    <property type="match status" value="1"/>
</dbReference>
<evidence type="ECO:0000259" key="10">
    <source>
        <dbReference type="Pfam" id="PF00586"/>
    </source>
</evidence>
<dbReference type="InterPro" id="IPR010918">
    <property type="entry name" value="PurM-like_C_dom"/>
</dbReference>
<evidence type="ECO:0000313" key="13">
    <source>
        <dbReference type="Proteomes" id="UP000309676"/>
    </source>
</evidence>
<dbReference type="AlphaFoldDB" id="A0A5R9GL92"/>
<dbReference type="HAMAP" id="MF_00625">
    <property type="entry name" value="SelD"/>
    <property type="match status" value="1"/>
</dbReference>
<dbReference type="EC" id="2.7.9.3" evidence="9"/>
<comment type="cofactor">
    <cofactor evidence="9">
        <name>Mg(2+)</name>
        <dbReference type="ChEBI" id="CHEBI:18420"/>
    </cofactor>
    <text evidence="9">Binds 1 Mg(2+) ion per monomer.</text>
</comment>
<dbReference type="FunFam" id="3.30.1330.10:FF:000003">
    <property type="entry name" value="Selenide, water dikinase"/>
    <property type="match status" value="1"/>
</dbReference>
<protein>
    <recommendedName>
        <fullName evidence="9">Selenide, water dikinase</fullName>
        <ecNumber evidence="9">2.7.9.3</ecNumber>
    </recommendedName>
    <alternativeName>
        <fullName evidence="9">Selenium donor protein</fullName>
    </alternativeName>
    <alternativeName>
        <fullName evidence="9">Selenophosphate synthase</fullName>
    </alternativeName>
</protein>
<dbReference type="InterPro" id="IPR016188">
    <property type="entry name" value="PurM-like_N"/>
</dbReference>
<evidence type="ECO:0000256" key="4">
    <source>
        <dbReference type="ARBA" id="ARBA00022741"/>
    </source>
</evidence>
<dbReference type="GO" id="GO:0005737">
    <property type="term" value="C:cytoplasm"/>
    <property type="evidence" value="ECO:0007669"/>
    <property type="project" value="TreeGrafter"/>
</dbReference>
<evidence type="ECO:0000256" key="7">
    <source>
        <dbReference type="ARBA" id="ARBA00022842"/>
    </source>
</evidence>